<reference evidence="1" key="1">
    <citation type="submission" date="2014-09" db="EMBL/GenBank/DDBJ databases">
        <authorList>
            <person name="Magalhaes I.L.F."/>
            <person name="Oliveira U."/>
            <person name="Santos F.R."/>
            <person name="Vidigal T.H.D.A."/>
            <person name="Brescovit A.D."/>
            <person name="Santos A.J."/>
        </authorList>
    </citation>
    <scope>NUCLEOTIDE SEQUENCE</scope>
    <source>
        <tissue evidence="1">Shoot tissue taken approximately 20 cm above the soil surface</tissue>
    </source>
</reference>
<accession>A0A0A9T5S9</accession>
<organism evidence="1">
    <name type="scientific">Arundo donax</name>
    <name type="common">Giant reed</name>
    <name type="synonym">Donax arundinaceus</name>
    <dbReference type="NCBI Taxonomy" id="35708"/>
    <lineage>
        <taxon>Eukaryota</taxon>
        <taxon>Viridiplantae</taxon>
        <taxon>Streptophyta</taxon>
        <taxon>Embryophyta</taxon>
        <taxon>Tracheophyta</taxon>
        <taxon>Spermatophyta</taxon>
        <taxon>Magnoliopsida</taxon>
        <taxon>Liliopsida</taxon>
        <taxon>Poales</taxon>
        <taxon>Poaceae</taxon>
        <taxon>PACMAD clade</taxon>
        <taxon>Arundinoideae</taxon>
        <taxon>Arundineae</taxon>
        <taxon>Arundo</taxon>
    </lineage>
</organism>
<name>A0A0A9T5S9_ARUDO</name>
<protein>
    <submittedName>
        <fullName evidence="1">Uncharacterized protein</fullName>
    </submittedName>
</protein>
<dbReference type="EMBL" id="GBRH01228346">
    <property type="protein sequence ID" value="JAD69549.1"/>
    <property type="molecule type" value="Transcribed_RNA"/>
</dbReference>
<evidence type="ECO:0000313" key="1">
    <source>
        <dbReference type="EMBL" id="JAD69549.1"/>
    </source>
</evidence>
<sequence length="77" mass="9236">MTFCLPSFQGYYFRSTSELHLIMKLTDFSNRFLRILQFHLRGSVCSFSGHKENKFLWCRSYSPLLNSFDESAYHQRL</sequence>
<proteinExistence type="predicted"/>
<reference evidence="1" key="2">
    <citation type="journal article" date="2015" name="Data Brief">
        <title>Shoot transcriptome of the giant reed, Arundo donax.</title>
        <authorList>
            <person name="Barrero R.A."/>
            <person name="Guerrero F.D."/>
            <person name="Moolhuijzen P."/>
            <person name="Goolsby J.A."/>
            <person name="Tidwell J."/>
            <person name="Bellgard S.E."/>
            <person name="Bellgard M.I."/>
        </authorList>
    </citation>
    <scope>NUCLEOTIDE SEQUENCE</scope>
    <source>
        <tissue evidence="1">Shoot tissue taken approximately 20 cm above the soil surface</tissue>
    </source>
</reference>
<dbReference type="AlphaFoldDB" id="A0A0A9T5S9"/>